<dbReference type="AlphaFoldDB" id="A0A9D3NI14"/>
<accession>A0A9D3NI14</accession>
<name>A0A9D3NI14_9TELE</name>
<dbReference type="Gene3D" id="1.20.120.20">
    <property type="entry name" value="Apolipoprotein"/>
    <property type="match status" value="1"/>
</dbReference>
<dbReference type="Gene3D" id="1.20.5.1230">
    <property type="entry name" value="Apolipoprotein A-I"/>
    <property type="match status" value="1"/>
</dbReference>
<dbReference type="EMBL" id="JAHKSW010000017">
    <property type="protein sequence ID" value="KAG7322094.1"/>
    <property type="molecule type" value="Genomic_DNA"/>
</dbReference>
<keyword evidence="1" id="KW-0812">Transmembrane</keyword>
<protein>
    <submittedName>
        <fullName evidence="2">Uncharacterized protein</fullName>
    </submittedName>
</protein>
<evidence type="ECO:0000256" key="1">
    <source>
        <dbReference type="SAM" id="Phobius"/>
    </source>
</evidence>
<reference evidence="2 3" key="1">
    <citation type="submission" date="2021-06" db="EMBL/GenBank/DDBJ databases">
        <title>Chromosome-level genome assembly of the red-tail catfish (Hemibagrus wyckioides).</title>
        <authorList>
            <person name="Shao F."/>
        </authorList>
    </citation>
    <scope>NUCLEOTIDE SEQUENCE [LARGE SCALE GENOMIC DNA]</scope>
    <source>
        <strain evidence="2">EC202008001</strain>
        <tissue evidence="2">Blood</tissue>
    </source>
</reference>
<comment type="caution">
    <text evidence="2">The sequence shown here is derived from an EMBL/GenBank/DDBJ whole genome shotgun (WGS) entry which is preliminary data.</text>
</comment>
<dbReference type="SUPFAM" id="SSF58113">
    <property type="entry name" value="Apolipoprotein A-I"/>
    <property type="match status" value="1"/>
</dbReference>
<proteinExistence type="predicted"/>
<organism evidence="2 3">
    <name type="scientific">Hemibagrus wyckioides</name>
    <dbReference type="NCBI Taxonomy" id="337641"/>
    <lineage>
        <taxon>Eukaryota</taxon>
        <taxon>Metazoa</taxon>
        <taxon>Chordata</taxon>
        <taxon>Craniata</taxon>
        <taxon>Vertebrata</taxon>
        <taxon>Euteleostomi</taxon>
        <taxon>Actinopterygii</taxon>
        <taxon>Neopterygii</taxon>
        <taxon>Teleostei</taxon>
        <taxon>Ostariophysi</taxon>
        <taxon>Siluriformes</taxon>
        <taxon>Bagridae</taxon>
        <taxon>Hemibagrus</taxon>
    </lineage>
</organism>
<keyword evidence="1" id="KW-1133">Transmembrane helix</keyword>
<gene>
    <name evidence="2" type="ORF">KOW79_014952</name>
</gene>
<feature type="transmembrane region" description="Helical" evidence="1">
    <location>
        <begin position="129"/>
        <end position="147"/>
    </location>
</feature>
<sequence>MALESNTHQLNREEVIKKISQAMDESHKQRCAAFENIKTMWKSHVERLDLRQRLSAYPSHPQATVTNIQEFLSPFTKGLQTAFESNTKAFEAVVEDKDRNRIERCTLQTLTTRLDTNVAFELKKKKKNMLLYVIFAVILGTTTAFPVNQDAASREGFWSIQDESTNLAIDKKYAPKNSDGMWKSHVVSSDLYSPDTLNPMAAELRHKLSQESERLRARLRQELLDLRQRLSPYPSHPQAAATNIQELLSPFTKGLQTALESNTHQLCSHLRMTIQEVKADGPSLHQEAIEKIGQAMDESHKRRTAAFEEFKTKAFEAVEEDKDSSRKDLWEEVTASLGQEILSYSLELQGKIAALKVSLTTLLTSSETSGDEMVSKVDQFCDGSSRQNHKFVADLVQQIFMIEEKQNKGEPSSHVNIDSIQEDFSTRLNALLQDIVHTIN</sequence>
<keyword evidence="1" id="KW-0472">Membrane</keyword>
<keyword evidence="3" id="KW-1185">Reference proteome</keyword>
<evidence type="ECO:0000313" key="2">
    <source>
        <dbReference type="EMBL" id="KAG7322094.1"/>
    </source>
</evidence>
<evidence type="ECO:0000313" key="3">
    <source>
        <dbReference type="Proteomes" id="UP000824219"/>
    </source>
</evidence>
<dbReference type="Proteomes" id="UP000824219">
    <property type="component" value="Linkage Group LG17"/>
</dbReference>
<dbReference type="OrthoDB" id="8942424at2759"/>